<dbReference type="EMBL" id="JAIWYP010000001">
    <property type="protein sequence ID" value="KAH3885855.1"/>
    <property type="molecule type" value="Genomic_DNA"/>
</dbReference>
<sequence length="79" mass="8911">MESWMDNVKELISFTMDELLTSTLNSLTEDLCVVVYPPPPTAIPVKGMIMIMIIGDVCFYQRLYEDAAKLITCTSAIFK</sequence>
<proteinExistence type="predicted"/>
<reference evidence="1" key="1">
    <citation type="journal article" date="2019" name="bioRxiv">
        <title>The Genome of the Zebra Mussel, Dreissena polymorpha: A Resource for Invasive Species Research.</title>
        <authorList>
            <person name="McCartney M.A."/>
            <person name="Auch B."/>
            <person name="Kono T."/>
            <person name="Mallez S."/>
            <person name="Zhang Y."/>
            <person name="Obille A."/>
            <person name="Becker A."/>
            <person name="Abrahante J.E."/>
            <person name="Garbe J."/>
            <person name="Badalamenti J.P."/>
            <person name="Herman A."/>
            <person name="Mangelson H."/>
            <person name="Liachko I."/>
            <person name="Sullivan S."/>
            <person name="Sone E.D."/>
            <person name="Koren S."/>
            <person name="Silverstein K.A.T."/>
            <person name="Beckman K.B."/>
            <person name="Gohl D.M."/>
        </authorList>
    </citation>
    <scope>NUCLEOTIDE SEQUENCE</scope>
    <source>
        <strain evidence="1">Duluth1</strain>
        <tissue evidence="1">Whole animal</tissue>
    </source>
</reference>
<protein>
    <submittedName>
        <fullName evidence="1">Uncharacterized protein</fullName>
    </submittedName>
</protein>
<reference evidence="1" key="2">
    <citation type="submission" date="2020-11" db="EMBL/GenBank/DDBJ databases">
        <authorList>
            <person name="McCartney M.A."/>
            <person name="Auch B."/>
            <person name="Kono T."/>
            <person name="Mallez S."/>
            <person name="Becker A."/>
            <person name="Gohl D.M."/>
            <person name="Silverstein K.A.T."/>
            <person name="Koren S."/>
            <person name="Bechman K.B."/>
            <person name="Herman A."/>
            <person name="Abrahante J.E."/>
            <person name="Garbe J."/>
        </authorList>
    </citation>
    <scope>NUCLEOTIDE SEQUENCE</scope>
    <source>
        <strain evidence="1">Duluth1</strain>
        <tissue evidence="1">Whole animal</tissue>
    </source>
</reference>
<name>A0A9D4S0F1_DREPO</name>
<evidence type="ECO:0000313" key="1">
    <source>
        <dbReference type="EMBL" id="KAH3885855.1"/>
    </source>
</evidence>
<organism evidence="1 2">
    <name type="scientific">Dreissena polymorpha</name>
    <name type="common">Zebra mussel</name>
    <name type="synonym">Mytilus polymorpha</name>
    <dbReference type="NCBI Taxonomy" id="45954"/>
    <lineage>
        <taxon>Eukaryota</taxon>
        <taxon>Metazoa</taxon>
        <taxon>Spiralia</taxon>
        <taxon>Lophotrochozoa</taxon>
        <taxon>Mollusca</taxon>
        <taxon>Bivalvia</taxon>
        <taxon>Autobranchia</taxon>
        <taxon>Heteroconchia</taxon>
        <taxon>Euheterodonta</taxon>
        <taxon>Imparidentia</taxon>
        <taxon>Neoheterodontei</taxon>
        <taxon>Myida</taxon>
        <taxon>Dreissenoidea</taxon>
        <taxon>Dreissenidae</taxon>
        <taxon>Dreissena</taxon>
    </lineage>
</organism>
<dbReference type="AlphaFoldDB" id="A0A9D4S0F1"/>
<gene>
    <name evidence="1" type="ORF">DPMN_009853</name>
</gene>
<dbReference type="Proteomes" id="UP000828390">
    <property type="component" value="Unassembled WGS sequence"/>
</dbReference>
<comment type="caution">
    <text evidence="1">The sequence shown here is derived from an EMBL/GenBank/DDBJ whole genome shotgun (WGS) entry which is preliminary data.</text>
</comment>
<evidence type="ECO:0000313" key="2">
    <source>
        <dbReference type="Proteomes" id="UP000828390"/>
    </source>
</evidence>
<keyword evidence="2" id="KW-1185">Reference proteome</keyword>
<accession>A0A9D4S0F1</accession>